<name>F5XGN4_MICPN</name>
<dbReference type="Proteomes" id="UP000007947">
    <property type="component" value="Chromosome"/>
</dbReference>
<accession>F5XGN4</accession>
<sequence>MTYDVQLLQQWRVRVALTMIAAICWLTKASNSLDPSRSRVRSLAAGISTSSASRRCPTTKLTAHDHFMDLVVPAP</sequence>
<protein>
    <submittedName>
        <fullName evidence="1">Uncharacterized protein</fullName>
    </submittedName>
</protein>
<reference evidence="1 2" key="1">
    <citation type="submission" date="2011-05" db="EMBL/GenBank/DDBJ databases">
        <title>Whole genome sequence of Microlunatus phosphovorus NM-1.</title>
        <authorList>
            <person name="Hosoyama A."/>
            <person name="Sasaki K."/>
            <person name="Harada T."/>
            <person name="Igarashi R."/>
            <person name="Kawakoshi A."/>
            <person name="Sasagawa M."/>
            <person name="Fukada J."/>
            <person name="Nakamura S."/>
            <person name="Katano Y."/>
            <person name="Hanada S."/>
            <person name="Kamagata Y."/>
            <person name="Nakamura N."/>
            <person name="Yamazaki S."/>
            <person name="Fujita N."/>
        </authorList>
    </citation>
    <scope>NUCLEOTIDE SEQUENCE [LARGE SCALE GENOMIC DNA]</scope>
    <source>
        <strain evidence="2">ATCC 700054 / DSM 10555 / JCM 9379 / NBRC 101784 / NCIMB 13414 / VKM Ac-1990 / NM-1</strain>
    </source>
</reference>
<evidence type="ECO:0000313" key="2">
    <source>
        <dbReference type="Proteomes" id="UP000007947"/>
    </source>
</evidence>
<keyword evidence="2" id="KW-1185">Reference proteome</keyword>
<gene>
    <name evidence="1" type="ordered locus">MLP_25020</name>
</gene>
<dbReference type="AlphaFoldDB" id="F5XGN4"/>
<evidence type="ECO:0000313" key="1">
    <source>
        <dbReference type="EMBL" id="BAK35516.1"/>
    </source>
</evidence>
<organism evidence="1 2">
    <name type="scientific">Microlunatus phosphovorus (strain ATCC 700054 / DSM 10555 / JCM 9379 / NBRC 101784 / NCIMB 13414 / VKM Ac-1990 / NM-1)</name>
    <dbReference type="NCBI Taxonomy" id="1032480"/>
    <lineage>
        <taxon>Bacteria</taxon>
        <taxon>Bacillati</taxon>
        <taxon>Actinomycetota</taxon>
        <taxon>Actinomycetes</taxon>
        <taxon>Propionibacteriales</taxon>
        <taxon>Propionibacteriaceae</taxon>
        <taxon>Microlunatus</taxon>
    </lineage>
</organism>
<dbReference type="EMBL" id="AP012204">
    <property type="protein sequence ID" value="BAK35516.1"/>
    <property type="molecule type" value="Genomic_DNA"/>
</dbReference>
<dbReference type="KEGG" id="mph:MLP_25020"/>
<proteinExistence type="predicted"/>
<dbReference type="HOGENOM" id="CLU_2667014_0_0_11"/>